<dbReference type="RefSeq" id="WP_369715167.1">
    <property type="nucleotide sequence ID" value="NZ_CP165647.1"/>
</dbReference>
<dbReference type="EMBL" id="CP165647">
    <property type="protein sequence ID" value="XDU61610.1"/>
    <property type="molecule type" value="Genomic_DNA"/>
</dbReference>
<feature type="transmembrane region" description="Helical" evidence="10">
    <location>
        <begin position="38"/>
        <end position="59"/>
    </location>
</feature>
<gene>
    <name evidence="11" type="ORF">AB8B28_08090</name>
</gene>
<evidence type="ECO:0000256" key="10">
    <source>
        <dbReference type="SAM" id="Phobius"/>
    </source>
</evidence>
<evidence type="ECO:0000256" key="2">
    <source>
        <dbReference type="ARBA" id="ARBA00022448"/>
    </source>
</evidence>
<keyword evidence="6 10" id="KW-1133">Transmembrane helix</keyword>
<dbReference type="InterPro" id="IPR050222">
    <property type="entry name" value="MATE_MdtK"/>
</dbReference>
<keyword evidence="4" id="KW-1003">Cell membrane</keyword>
<dbReference type="PANTHER" id="PTHR43298">
    <property type="entry name" value="MULTIDRUG RESISTANCE PROTEIN NORM-RELATED"/>
    <property type="match status" value="1"/>
</dbReference>
<evidence type="ECO:0000256" key="6">
    <source>
        <dbReference type="ARBA" id="ARBA00022989"/>
    </source>
</evidence>
<dbReference type="GO" id="GO:0005886">
    <property type="term" value="C:plasma membrane"/>
    <property type="evidence" value="ECO:0007669"/>
    <property type="project" value="UniProtKB-SubCell"/>
</dbReference>
<dbReference type="GO" id="GO:0006811">
    <property type="term" value="P:monoatomic ion transport"/>
    <property type="evidence" value="ECO:0007669"/>
    <property type="project" value="UniProtKB-KW"/>
</dbReference>
<feature type="transmembrane region" description="Helical" evidence="10">
    <location>
        <begin position="140"/>
        <end position="157"/>
    </location>
</feature>
<dbReference type="InterPro" id="IPR002528">
    <property type="entry name" value="MATE_fam"/>
</dbReference>
<evidence type="ECO:0000256" key="1">
    <source>
        <dbReference type="ARBA" id="ARBA00004651"/>
    </source>
</evidence>
<feature type="transmembrane region" description="Helical" evidence="10">
    <location>
        <begin position="285"/>
        <end position="308"/>
    </location>
</feature>
<protein>
    <recommendedName>
        <fullName evidence="9">Multidrug-efflux transporter</fullName>
    </recommendedName>
</protein>
<keyword evidence="7" id="KW-0406">Ion transport</keyword>
<accession>A0AB39V206</accession>
<dbReference type="NCBIfam" id="TIGR00797">
    <property type="entry name" value="matE"/>
    <property type="match status" value="1"/>
</dbReference>
<feature type="transmembrane region" description="Helical" evidence="10">
    <location>
        <begin position="12"/>
        <end position="32"/>
    </location>
</feature>
<keyword evidence="2" id="KW-0813">Transport</keyword>
<feature type="transmembrane region" description="Helical" evidence="10">
    <location>
        <begin position="405"/>
        <end position="430"/>
    </location>
</feature>
<dbReference type="KEGG" id="lala:AB8B28_08090"/>
<dbReference type="PANTHER" id="PTHR43298:SF2">
    <property type="entry name" value="FMN_FAD EXPORTER YEEO-RELATED"/>
    <property type="match status" value="1"/>
</dbReference>
<dbReference type="AlphaFoldDB" id="A0AB39V206"/>
<keyword evidence="5 10" id="KW-0812">Transmembrane</keyword>
<dbReference type="InterPro" id="IPR048279">
    <property type="entry name" value="MdtK-like"/>
</dbReference>
<feature type="transmembrane region" description="Helical" evidence="10">
    <location>
        <begin position="243"/>
        <end position="273"/>
    </location>
</feature>
<evidence type="ECO:0000256" key="3">
    <source>
        <dbReference type="ARBA" id="ARBA00022449"/>
    </source>
</evidence>
<comment type="subcellular location">
    <subcellularLocation>
        <location evidence="1">Cell membrane</location>
        <topology evidence="1">Multi-pass membrane protein</topology>
    </subcellularLocation>
</comment>
<feature type="transmembrane region" description="Helical" evidence="10">
    <location>
        <begin position="169"/>
        <end position="191"/>
    </location>
</feature>
<feature type="transmembrane region" description="Helical" evidence="10">
    <location>
        <begin position="320"/>
        <end position="345"/>
    </location>
</feature>
<feature type="transmembrane region" description="Helical" evidence="10">
    <location>
        <begin position="203"/>
        <end position="223"/>
    </location>
</feature>
<dbReference type="GO" id="GO:0042910">
    <property type="term" value="F:xenobiotic transmembrane transporter activity"/>
    <property type="evidence" value="ECO:0007669"/>
    <property type="project" value="InterPro"/>
</dbReference>
<proteinExistence type="predicted"/>
<sequence>MEKKNLDKKLVYKKVLTIGLPVAIENMIYALMNFIDMFMVGTENVALGLGTVAVAGLGFANQMFMIFMTSLFGMNSGGGILAAQYFGNKDYKNLKKCLGITIIIGFLFSLLFLFAGLFTPELVISIFTKDKKVIKIGAEYLKIVAWTYPLVGIGFAFNMELRAIGKTKYSFYSSLIGLLINATINYTLIFGHFGFPAMGVRGAAIATVIARIISTGYIIFIIYKLKLPIAGKINELFDLSLEFFIKVMKISLPVFIHEILWVLGASMYVVIFGRMGTDFAASVQIVKSISSLVLTLLFGLSSATAAIIGNEIGAGREEKAYDYSIILIKVAIICGILIGIFVFLFSPILLTLMKVNPRIYPLTREIIAAEVFVIFIKAISLQLLVGILRSGGDTLWTMFVDLIPLWFIAIPITFFAGLHLGLPVAFVYLISCSDEVIKIIPCLKRLKSKKWINNLVN</sequence>
<feature type="transmembrane region" description="Helical" evidence="10">
    <location>
        <begin position="366"/>
        <end position="385"/>
    </location>
</feature>
<keyword evidence="3" id="KW-0050">Antiport</keyword>
<name>A0AB39V206_9FUSO</name>
<evidence type="ECO:0000256" key="4">
    <source>
        <dbReference type="ARBA" id="ARBA00022475"/>
    </source>
</evidence>
<dbReference type="CDD" id="cd13134">
    <property type="entry name" value="MATE_like_8"/>
    <property type="match status" value="1"/>
</dbReference>
<evidence type="ECO:0000256" key="7">
    <source>
        <dbReference type="ARBA" id="ARBA00023065"/>
    </source>
</evidence>
<dbReference type="Pfam" id="PF01554">
    <property type="entry name" value="MatE"/>
    <property type="match status" value="2"/>
</dbReference>
<evidence type="ECO:0000256" key="8">
    <source>
        <dbReference type="ARBA" id="ARBA00023136"/>
    </source>
</evidence>
<organism evidence="11">
    <name type="scientific">Leptotrichia alba</name>
    <dbReference type="NCBI Taxonomy" id="3239304"/>
    <lineage>
        <taxon>Bacteria</taxon>
        <taxon>Fusobacteriati</taxon>
        <taxon>Fusobacteriota</taxon>
        <taxon>Fusobacteriia</taxon>
        <taxon>Fusobacteriales</taxon>
        <taxon>Leptotrichiaceae</taxon>
        <taxon>Leptotrichia</taxon>
    </lineage>
</organism>
<keyword evidence="8 10" id="KW-0472">Membrane</keyword>
<feature type="transmembrane region" description="Helical" evidence="10">
    <location>
        <begin position="98"/>
        <end position="119"/>
    </location>
</feature>
<evidence type="ECO:0000256" key="5">
    <source>
        <dbReference type="ARBA" id="ARBA00022692"/>
    </source>
</evidence>
<evidence type="ECO:0000313" key="11">
    <source>
        <dbReference type="EMBL" id="XDU61610.1"/>
    </source>
</evidence>
<reference evidence="11" key="1">
    <citation type="submission" date="2024-07" db="EMBL/GenBank/DDBJ databases">
        <authorList>
            <person name="Li X.-J."/>
            <person name="Wang X."/>
        </authorList>
    </citation>
    <scope>NUCLEOTIDE SEQUENCE</scope>
    <source>
        <strain evidence="11">HSP-536</strain>
    </source>
</reference>
<evidence type="ECO:0000256" key="9">
    <source>
        <dbReference type="ARBA" id="ARBA00031636"/>
    </source>
</evidence>
<dbReference type="PIRSF" id="PIRSF006603">
    <property type="entry name" value="DinF"/>
    <property type="match status" value="1"/>
</dbReference>
<dbReference type="GO" id="GO:0015297">
    <property type="term" value="F:antiporter activity"/>
    <property type="evidence" value="ECO:0007669"/>
    <property type="project" value="UniProtKB-KW"/>
</dbReference>